<feature type="compositionally biased region" description="Low complexity" evidence="2">
    <location>
        <begin position="290"/>
        <end position="300"/>
    </location>
</feature>
<keyword evidence="1" id="KW-0862">Zinc</keyword>
<feature type="region of interest" description="Disordered" evidence="2">
    <location>
        <begin position="276"/>
        <end position="318"/>
    </location>
</feature>
<dbReference type="Proteomes" id="UP000700596">
    <property type="component" value="Unassembled WGS sequence"/>
</dbReference>
<dbReference type="InterPro" id="IPR057654">
    <property type="entry name" value="Znf-CCCH_tandem"/>
</dbReference>
<dbReference type="EMBL" id="JAGMWT010000013">
    <property type="protein sequence ID" value="KAH7117752.1"/>
    <property type="molecule type" value="Genomic_DNA"/>
</dbReference>
<evidence type="ECO:0000313" key="5">
    <source>
        <dbReference type="Proteomes" id="UP000700596"/>
    </source>
</evidence>
<feature type="compositionally biased region" description="Polar residues" evidence="2">
    <location>
        <begin position="308"/>
        <end position="318"/>
    </location>
</feature>
<evidence type="ECO:0000313" key="4">
    <source>
        <dbReference type="EMBL" id="KAH7117752.1"/>
    </source>
</evidence>
<keyword evidence="1" id="KW-0863">Zinc-finger</keyword>
<dbReference type="PANTHER" id="PTHR37543">
    <property type="entry name" value="CCCH ZINC FINGER DNA BINDING PROTEIN (AFU_ORTHOLOGUE AFUA_5G12760)"/>
    <property type="match status" value="1"/>
</dbReference>
<feature type="compositionally biased region" description="Pro residues" evidence="2">
    <location>
        <begin position="276"/>
        <end position="289"/>
    </location>
</feature>
<dbReference type="AlphaFoldDB" id="A0A9P9IF82"/>
<gene>
    <name evidence="4" type="ORF">B0J11DRAFT_536605</name>
</gene>
<feature type="domain" description="C3H1-type" evidence="3">
    <location>
        <begin position="411"/>
        <end position="440"/>
    </location>
</feature>
<dbReference type="Pfam" id="PF25543">
    <property type="entry name" value="zf-CCCH_tandem"/>
    <property type="match status" value="1"/>
</dbReference>
<dbReference type="InterPro" id="IPR057683">
    <property type="entry name" value="DUF7923"/>
</dbReference>
<comment type="caution">
    <text evidence="4">The sequence shown here is derived from an EMBL/GenBank/DDBJ whole genome shotgun (WGS) entry which is preliminary data.</text>
</comment>
<feature type="zinc finger region" description="C3H1-type" evidence="1">
    <location>
        <begin position="411"/>
        <end position="440"/>
    </location>
</feature>
<dbReference type="Pfam" id="PF25540">
    <property type="entry name" value="DUF7923"/>
    <property type="match status" value="1"/>
</dbReference>
<dbReference type="Pfam" id="PF25542">
    <property type="entry name" value="zf-CCCH_12"/>
    <property type="match status" value="1"/>
</dbReference>
<protein>
    <recommendedName>
        <fullName evidence="3">C3H1-type domain-containing protein</fullName>
    </recommendedName>
</protein>
<name>A0A9P9IF82_9PLEO</name>
<proteinExistence type="predicted"/>
<reference evidence="4" key="1">
    <citation type="journal article" date="2021" name="Nat. Commun.">
        <title>Genetic determinants of endophytism in the Arabidopsis root mycobiome.</title>
        <authorList>
            <person name="Mesny F."/>
            <person name="Miyauchi S."/>
            <person name="Thiergart T."/>
            <person name="Pickel B."/>
            <person name="Atanasova L."/>
            <person name="Karlsson M."/>
            <person name="Huettel B."/>
            <person name="Barry K.W."/>
            <person name="Haridas S."/>
            <person name="Chen C."/>
            <person name="Bauer D."/>
            <person name="Andreopoulos W."/>
            <person name="Pangilinan J."/>
            <person name="LaButti K."/>
            <person name="Riley R."/>
            <person name="Lipzen A."/>
            <person name="Clum A."/>
            <person name="Drula E."/>
            <person name="Henrissat B."/>
            <person name="Kohler A."/>
            <person name="Grigoriev I.V."/>
            <person name="Martin F.M."/>
            <person name="Hacquard S."/>
        </authorList>
    </citation>
    <scope>NUCLEOTIDE SEQUENCE</scope>
    <source>
        <strain evidence="4">MPI-CAGE-CH-0243</strain>
    </source>
</reference>
<keyword evidence="5" id="KW-1185">Reference proteome</keyword>
<feature type="zinc finger region" description="C3H1-type" evidence="1">
    <location>
        <begin position="457"/>
        <end position="498"/>
    </location>
</feature>
<sequence>MVGLYAMANDNGFDGMPDFAAHMEAFQRSDDARQRLLATVLEKYEELVREHTNLKNDYASERDIRRNYQSEVSKLNYQYSQIQLSLDSSSFVLALIDGDGVIFQDALLSAGANGGSEAASKLQYAIREHITSLYTNSSHWPIMVHVYLSLDKLAQKLAQVGILKHPQDFRAFAQSFGVNQPLFSIIDVGQGKERADHRIKEMLRTFSDNPTCRQIIFGGCHDTGYLLNLDQYKHNQAKAERITLLESTNAARGFAELPNFMRVRFNSVFKSEPLPDYVPPPIQAPPAPQPQAQVHVQPQPQSQPQPPSRTLTNSSTSTVAASPITNHVKYAQATQSPSLTNSALASPPADASWATVGKTGVSNGSISIAPKNPNASKKKYVYYNKDGYRLDEPLPPRDRNAAEAIEKRMDQAGRNLCNHWHLNNGKCQNGDFCKFQHAPKLSVAELNALRYKTRSLPCKRRDCENFECYLGHQCSFERDQGYCPFPDSCNLRVSHGMDKTKYERWDEDGNAEYSK</sequence>
<accession>A0A9P9IF82</accession>
<evidence type="ECO:0000259" key="3">
    <source>
        <dbReference type="PROSITE" id="PS50103"/>
    </source>
</evidence>
<keyword evidence="1" id="KW-0479">Metal-binding</keyword>
<feature type="domain" description="C3H1-type" evidence="3">
    <location>
        <begin position="457"/>
        <end position="498"/>
    </location>
</feature>
<dbReference type="OrthoDB" id="2270193at2759"/>
<dbReference type="PROSITE" id="PS50103">
    <property type="entry name" value="ZF_C3H1"/>
    <property type="match status" value="2"/>
</dbReference>
<evidence type="ECO:0000256" key="2">
    <source>
        <dbReference type="SAM" id="MobiDB-lite"/>
    </source>
</evidence>
<organism evidence="4 5">
    <name type="scientific">Dendryphion nanum</name>
    <dbReference type="NCBI Taxonomy" id="256645"/>
    <lineage>
        <taxon>Eukaryota</taxon>
        <taxon>Fungi</taxon>
        <taxon>Dikarya</taxon>
        <taxon>Ascomycota</taxon>
        <taxon>Pezizomycotina</taxon>
        <taxon>Dothideomycetes</taxon>
        <taxon>Pleosporomycetidae</taxon>
        <taxon>Pleosporales</taxon>
        <taxon>Torulaceae</taxon>
        <taxon>Dendryphion</taxon>
    </lineage>
</organism>
<dbReference type="GO" id="GO:0008270">
    <property type="term" value="F:zinc ion binding"/>
    <property type="evidence" value="ECO:0007669"/>
    <property type="project" value="UniProtKB-KW"/>
</dbReference>
<dbReference type="InterPro" id="IPR000571">
    <property type="entry name" value="Znf_CCCH"/>
</dbReference>
<dbReference type="PANTHER" id="PTHR37543:SF1">
    <property type="entry name" value="CCCH ZINC FINGER DNA BINDING PROTEIN (AFU_ORTHOLOGUE AFUA_5G12760)"/>
    <property type="match status" value="1"/>
</dbReference>
<evidence type="ECO:0000256" key="1">
    <source>
        <dbReference type="PROSITE-ProRule" id="PRU00723"/>
    </source>
</evidence>